<dbReference type="InterPro" id="IPR038666">
    <property type="entry name" value="SSP1_head-tail_sf"/>
</dbReference>
<organism evidence="1 2">
    <name type="scientific">Aeromonas allosaccharophila</name>
    <dbReference type="NCBI Taxonomy" id="656"/>
    <lineage>
        <taxon>Bacteria</taxon>
        <taxon>Pseudomonadati</taxon>
        <taxon>Pseudomonadota</taxon>
        <taxon>Gammaproteobacteria</taxon>
        <taxon>Aeromonadales</taxon>
        <taxon>Aeromonadaceae</taxon>
        <taxon>Aeromonas</taxon>
    </lineage>
</organism>
<dbReference type="Pfam" id="PF05521">
    <property type="entry name" value="Phage_HCP"/>
    <property type="match status" value="1"/>
</dbReference>
<evidence type="ECO:0000313" key="2">
    <source>
        <dbReference type="Proteomes" id="UP001302667"/>
    </source>
</evidence>
<dbReference type="NCBIfam" id="TIGR01563">
    <property type="entry name" value="gp16_SPP1"/>
    <property type="match status" value="1"/>
</dbReference>
<reference evidence="1 2" key="1">
    <citation type="submission" date="2023-10" db="EMBL/GenBank/DDBJ databases">
        <title>Genome analysis of psychrotrophic aerobic bacterium Aeromonas allosaccharophila BIM B-1809 isolated from infected fish.</title>
        <authorList>
            <person name="Leanovich S.I."/>
            <person name="Sidarenka A.V."/>
            <person name="Akhremchuk A.E."/>
            <person name="Sikolenko M.A."/>
            <person name="Valentovich L.N."/>
        </authorList>
    </citation>
    <scope>NUCLEOTIDE SEQUENCE [LARGE SCALE GENOMIC DNA]</scope>
    <source>
        <strain evidence="1 2">BIM B-1809</strain>
    </source>
</reference>
<dbReference type="InterPro" id="IPR008767">
    <property type="entry name" value="Phage_SPP1_head-tail_adaptor"/>
</dbReference>
<accession>A0ABZ0F669</accession>
<protein>
    <submittedName>
        <fullName evidence="1">Phage head closure protein</fullName>
    </submittedName>
</protein>
<sequence>MDRGRLNKRVTILEQEQGTNDWGEPVEIWTPVLTCWANVRYVTGREIIEGGLVFSEQTITVVMDYSSLILPKHFIEADGKRFSIQAVAPDATDRFVNITAKQYIQ</sequence>
<evidence type="ECO:0000313" key="1">
    <source>
        <dbReference type="EMBL" id="WOE65114.1"/>
    </source>
</evidence>
<dbReference type="RefSeq" id="WP_317102279.1">
    <property type="nucleotide sequence ID" value="NZ_CP136584.1"/>
</dbReference>
<dbReference type="Proteomes" id="UP001302667">
    <property type="component" value="Chromosome"/>
</dbReference>
<proteinExistence type="predicted"/>
<dbReference type="Gene3D" id="2.40.10.270">
    <property type="entry name" value="Bacteriophage SPP1 head-tail adaptor protein"/>
    <property type="match status" value="1"/>
</dbReference>
<dbReference type="EMBL" id="CP136584">
    <property type="protein sequence ID" value="WOE65114.1"/>
    <property type="molecule type" value="Genomic_DNA"/>
</dbReference>
<gene>
    <name evidence="1" type="ORF">RY972_13655</name>
</gene>
<keyword evidence="2" id="KW-1185">Reference proteome</keyword>
<name>A0ABZ0F669_9GAMM</name>